<dbReference type="Gene3D" id="3.40.50.300">
    <property type="entry name" value="P-loop containing nucleotide triphosphate hydrolases"/>
    <property type="match status" value="1"/>
</dbReference>
<dbReference type="InterPro" id="IPR035647">
    <property type="entry name" value="EFG_III/V"/>
</dbReference>
<dbReference type="PRINTS" id="PR00315">
    <property type="entry name" value="ELONGATNFCT"/>
</dbReference>
<dbReference type="Pfam" id="PF14492">
    <property type="entry name" value="EFG_III"/>
    <property type="match status" value="1"/>
</dbReference>
<evidence type="ECO:0000313" key="6">
    <source>
        <dbReference type="Proteomes" id="UP001596058"/>
    </source>
</evidence>
<protein>
    <submittedName>
        <fullName evidence="5">GTP-binding protein</fullName>
    </submittedName>
</protein>
<dbReference type="SUPFAM" id="SSF50447">
    <property type="entry name" value="Translation proteins"/>
    <property type="match status" value="1"/>
</dbReference>
<dbReference type="Pfam" id="PF00009">
    <property type="entry name" value="GTP_EFTU"/>
    <property type="match status" value="1"/>
</dbReference>
<evidence type="ECO:0000256" key="3">
    <source>
        <dbReference type="ARBA" id="ARBA00023134"/>
    </source>
</evidence>
<keyword evidence="2" id="KW-0648">Protein biosynthesis</keyword>
<dbReference type="CDD" id="cd04168">
    <property type="entry name" value="TetM_like"/>
    <property type="match status" value="1"/>
</dbReference>
<dbReference type="SUPFAM" id="SSF54980">
    <property type="entry name" value="EF-G C-terminal domain-like"/>
    <property type="match status" value="2"/>
</dbReference>
<dbReference type="InterPro" id="IPR041095">
    <property type="entry name" value="EFG_II"/>
</dbReference>
<evidence type="ECO:0000256" key="1">
    <source>
        <dbReference type="ARBA" id="ARBA00022741"/>
    </source>
</evidence>
<dbReference type="InterPro" id="IPR027417">
    <property type="entry name" value="P-loop_NTPase"/>
</dbReference>
<dbReference type="InterPro" id="IPR009000">
    <property type="entry name" value="Transl_B-barrel_sf"/>
</dbReference>
<dbReference type="PANTHER" id="PTHR43261">
    <property type="entry name" value="TRANSLATION ELONGATION FACTOR G-RELATED"/>
    <property type="match status" value="1"/>
</dbReference>
<dbReference type="PROSITE" id="PS51722">
    <property type="entry name" value="G_TR_2"/>
    <property type="match status" value="1"/>
</dbReference>
<dbReference type="PANTHER" id="PTHR43261:SF1">
    <property type="entry name" value="RIBOSOME-RELEASING FACTOR 2, MITOCHONDRIAL"/>
    <property type="match status" value="1"/>
</dbReference>
<dbReference type="Pfam" id="PF00679">
    <property type="entry name" value="EFG_C"/>
    <property type="match status" value="1"/>
</dbReference>
<dbReference type="Gene3D" id="3.30.70.870">
    <property type="entry name" value="Elongation Factor G (Translational Gtpase), domain 3"/>
    <property type="match status" value="1"/>
</dbReference>
<accession>A0ABW1CDQ6</accession>
<dbReference type="SUPFAM" id="SSF52540">
    <property type="entry name" value="P-loop containing nucleoside triphosphate hydrolases"/>
    <property type="match status" value="1"/>
</dbReference>
<evidence type="ECO:0000259" key="4">
    <source>
        <dbReference type="PROSITE" id="PS51722"/>
    </source>
</evidence>
<comment type="caution">
    <text evidence="5">The sequence shown here is derived from an EMBL/GenBank/DDBJ whole genome shotgun (WGS) entry which is preliminary data.</text>
</comment>
<dbReference type="InterPro" id="IPR005517">
    <property type="entry name" value="Transl_elong_EFG/EF2_IV"/>
</dbReference>
<dbReference type="PRINTS" id="PR01037">
    <property type="entry name" value="TCRTETOQM"/>
</dbReference>
<dbReference type="Pfam" id="PF03764">
    <property type="entry name" value="EFG_IV"/>
    <property type="match status" value="1"/>
</dbReference>
<keyword evidence="3" id="KW-0342">GTP-binding</keyword>
<dbReference type="NCBIfam" id="TIGR00231">
    <property type="entry name" value="small_GTP"/>
    <property type="match status" value="1"/>
</dbReference>
<name>A0ABW1CDQ6_9ACTN</name>
<evidence type="ECO:0000256" key="2">
    <source>
        <dbReference type="ARBA" id="ARBA00022917"/>
    </source>
</evidence>
<feature type="domain" description="Tr-type G" evidence="4">
    <location>
        <begin position="1"/>
        <end position="248"/>
    </location>
</feature>
<dbReference type="Proteomes" id="UP001596058">
    <property type="component" value="Unassembled WGS sequence"/>
</dbReference>
<keyword evidence="6" id="KW-1185">Reference proteome</keyword>
<organism evidence="5 6">
    <name type="scientific">Nonomuraea insulae</name>
    <dbReference type="NCBI Taxonomy" id="1616787"/>
    <lineage>
        <taxon>Bacteria</taxon>
        <taxon>Bacillati</taxon>
        <taxon>Actinomycetota</taxon>
        <taxon>Actinomycetes</taxon>
        <taxon>Streptosporangiales</taxon>
        <taxon>Streptosporangiaceae</taxon>
        <taxon>Nonomuraea</taxon>
    </lineage>
</organism>
<dbReference type="InterPro" id="IPR000640">
    <property type="entry name" value="EFG_V-like"/>
</dbReference>
<keyword evidence="1" id="KW-0547">Nucleotide-binding</keyword>
<evidence type="ECO:0000313" key="5">
    <source>
        <dbReference type="EMBL" id="MFC5823786.1"/>
    </source>
</evidence>
<dbReference type="PROSITE" id="PS00301">
    <property type="entry name" value="G_TR_1"/>
    <property type="match status" value="1"/>
</dbReference>
<reference evidence="6" key="1">
    <citation type="journal article" date="2019" name="Int. J. Syst. Evol. Microbiol.">
        <title>The Global Catalogue of Microorganisms (GCM) 10K type strain sequencing project: providing services to taxonomists for standard genome sequencing and annotation.</title>
        <authorList>
            <consortium name="The Broad Institute Genomics Platform"/>
            <consortium name="The Broad Institute Genome Sequencing Center for Infectious Disease"/>
            <person name="Wu L."/>
            <person name="Ma J."/>
        </authorList>
    </citation>
    <scope>NUCLEOTIDE SEQUENCE [LARGE SCALE GENOMIC DNA]</scope>
    <source>
        <strain evidence="6">CCUG 53903</strain>
    </source>
</reference>
<dbReference type="Pfam" id="PF22042">
    <property type="entry name" value="EF-G_D2"/>
    <property type="match status" value="1"/>
</dbReference>
<dbReference type="InterPro" id="IPR031157">
    <property type="entry name" value="G_TR_CS"/>
</dbReference>
<dbReference type="Gene3D" id="3.30.230.10">
    <property type="match status" value="1"/>
</dbReference>
<dbReference type="Gene3D" id="2.40.30.10">
    <property type="entry name" value="Translation factors"/>
    <property type="match status" value="1"/>
</dbReference>
<gene>
    <name evidence="5" type="ORF">ACFPZ3_08000</name>
</gene>
<sequence>MLNLGILAHVDAGKTSLTERLLYAAGAIDEVGSVDDGNTQTDSLALERRRGITIKSAVVSFAVGDTTVNLIDTPGHPDFIAEVERVLSVLDGAVLVVSAVEGVQPQTRVLMRTLRRLGIPTLVFVNKIDRRGARDDGVLRELAAKLSPAVVAMGSASGLGTAEADFTPFDGQAAFAANLVEVLSVRGEALLAAYVEEEDSLSHDRLRAELVAQTGQALAHPVFFGSAITGAGVDALIAGIRELLPAAQGDPGGPVSGTVFKVERGPAGEKIAYVRMFGGTLRTRDPLGSGKVTAISVFDDGASVRRQEVGAGRIARLWGLADVRVGDTIGEPGKGEPGRGGTGGHFAPPTLETVVVPGRPADRGALHLALTQLAEQDPLIALRQDDLRQEVSVSLYGEVQKEVIQDTLMNDFGLDVTFRETTTICVERPNGTGAAYEVIGVEPNPFLATLGLRVEPGEAGSGVVFRLEVELGSLPYAFMRTIEETVGQTLLQGLRGWAVVDCVVTLTHSGYWARQSHSGGVFDKSMSSTAGDFRNLVPLVLMTALSRAGTTVHEPAHRFRLELPPDTLGPVLPLLARLGAIPRTRLSSLVEGEIPAARVHELEQRLPGLTRGEGVLACVFDRYQPVRGPIPERPRTDHNPLDRKEYLLHVVRRV</sequence>
<dbReference type="InterPro" id="IPR053905">
    <property type="entry name" value="EF-G-like_DII"/>
</dbReference>
<dbReference type="InterPro" id="IPR000795">
    <property type="entry name" value="T_Tr_GTP-bd_dom"/>
</dbReference>
<dbReference type="EMBL" id="JBHSPA010000011">
    <property type="protein sequence ID" value="MFC5823786.1"/>
    <property type="molecule type" value="Genomic_DNA"/>
</dbReference>
<dbReference type="SUPFAM" id="SSF54211">
    <property type="entry name" value="Ribosomal protein S5 domain 2-like"/>
    <property type="match status" value="1"/>
</dbReference>
<dbReference type="InterPro" id="IPR005225">
    <property type="entry name" value="Small_GTP-bd"/>
</dbReference>
<dbReference type="InterPro" id="IPR014721">
    <property type="entry name" value="Ribsml_uS5_D2-typ_fold_subgr"/>
</dbReference>
<proteinExistence type="predicted"/>
<dbReference type="SMART" id="SM00889">
    <property type="entry name" value="EFG_IV"/>
    <property type="match status" value="1"/>
</dbReference>
<dbReference type="InterPro" id="IPR020568">
    <property type="entry name" value="Ribosomal_Su5_D2-typ_SF"/>
</dbReference>